<dbReference type="EMBL" id="CP095046">
    <property type="protein sequence ID" value="UOQ73265.1"/>
    <property type="molecule type" value="Genomic_DNA"/>
</dbReference>
<dbReference type="KEGG" id="hcu:MUN79_04655"/>
<accession>A0A8T9Q7Z4</accession>
<keyword evidence="2" id="KW-1185">Reference proteome</keyword>
<reference evidence="1" key="1">
    <citation type="submission" date="2022-04" db="EMBL/GenBank/DDBJ databases">
        <title>Hymenobacter sp. isolated from the air.</title>
        <authorList>
            <person name="Won M."/>
            <person name="Lee C.-M."/>
            <person name="Woen H.-Y."/>
            <person name="Kwon S.-W."/>
        </authorList>
    </citation>
    <scope>NUCLEOTIDE SEQUENCE</scope>
    <source>
        <strain evidence="1">5116S-3</strain>
    </source>
</reference>
<dbReference type="AlphaFoldDB" id="A0A8T9Q7Z4"/>
<evidence type="ECO:0000313" key="1">
    <source>
        <dbReference type="EMBL" id="UOQ73265.1"/>
    </source>
</evidence>
<proteinExistence type="predicted"/>
<name>A0A8T9Q7Z4_9BACT</name>
<organism evidence="1 2">
    <name type="scientific">Hymenobacter cellulosilyticus</name>
    <dbReference type="NCBI Taxonomy" id="2932248"/>
    <lineage>
        <taxon>Bacteria</taxon>
        <taxon>Pseudomonadati</taxon>
        <taxon>Bacteroidota</taxon>
        <taxon>Cytophagia</taxon>
        <taxon>Cytophagales</taxon>
        <taxon>Hymenobacteraceae</taxon>
        <taxon>Hymenobacter</taxon>
    </lineage>
</organism>
<dbReference type="RefSeq" id="WP_244676619.1">
    <property type="nucleotide sequence ID" value="NZ_CP095046.1"/>
</dbReference>
<sequence length="104" mass="12509">MVIDFMNTELTVRQLVAREEKTVDDITFHLHRHLDNDFIVKDIRFVDRDGREQHYEERVRALSQARFEEYFHMAGLRLAEVLGDYHLGPYDEQTSPRMIFVLKK</sequence>
<gene>
    <name evidence="1" type="ORF">MUN79_04655</name>
</gene>
<dbReference type="Proteomes" id="UP000831796">
    <property type="component" value="Chromosome"/>
</dbReference>
<evidence type="ECO:0008006" key="3">
    <source>
        <dbReference type="Google" id="ProtNLM"/>
    </source>
</evidence>
<evidence type="ECO:0000313" key="2">
    <source>
        <dbReference type="Proteomes" id="UP000831796"/>
    </source>
</evidence>
<protein>
    <recommendedName>
        <fullName evidence="3">Class I SAM-dependent methyltransferase</fullName>
    </recommendedName>
</protein>